<protein>
    <submittedName>
        <fullName evidence="2">Uncharacterized protein</fullName>
    </submittedName>
</protein>
<organism evidence="2 3">
    <name type="scientific">Patellaria atrata CBS 101060</name>
    <dbReference type="NCBI Taxonomy" id="1346257"/>
    <lineage>
        <taxon>Eukaryota</taxon>
        <taxon>Fungi</taxon>
        <taxon>Dikarya</taxon>
        <taxon>Ascomycota</taxon>
        <taxon>Pezizomycotina</taxon>
        <taxon>Dothideomycetes</taxon>
        <taxon>Dothideomycetes incertae sedis</taxon>
        <taxon>Patellariales</taxon>
        <taxon>Patellariaceae</taxon>
        <taxon>Patellaria</taxon>
    </lineage>
</organism>
<dbReference type="OrthoDB" id="1922977at2759"/>
<feature type="region of interest" description="Disordered" evidence="1">
    <location>
        <begin position="617"/>
        <end position="696"/>
    </location>
</feature>
<feature type="compositionally biased region" description="Low complexity" evidence="1">
    <location>
        <begin position="784"/>
        <end position="812"/>
    </location>
</feature>
<feature type="region of interest" description="Disordered" evidence="1">
    <location>
        <begin position="364"/>
        <end position="384"/>
    </location>
</feature>
<feature type="region of interest" description="Disordered" evidence="1">
    <location>
        <begin position="492"/>
        <end position="511"/>
    </location>
</feature>
<proteinExistence type="predicted"/>
<feature type="region of interest" description="Disordered" evidence="1">
    <location>
        <begin position="127"/>
        <end position="163"/>
    </location>
</feature>
<feature type="compositionally biased region" description="Low complexity" evidence="1">
    <location>
        <begin position="402"/>
        <end position="413"/>
    </location>
</feature>
<feature type="compositionally biased region" description="Polar residues" evidence="1">
    <location>
        <begin position="189"/>
        <end position="206"/>
    </location>
</feature>
<feature type="compositionally biased region" description="Polar residues" evidence="1">
    <location>
        <begin position="427"/>
        <end position="440"/>
    </location>
</feature>
<dbReference type="EMBL" id="MU006113">
    <property type="protein sequence ID" value="KAF2834962.1"/>
    <property type="molecule type" value="Genomic_DNA"/>
</dbReference>
<feature type="region of interest" description="Disordered" evidence="1">
    <location>
        <begin position="284"/>
        <end position="320"/>
    </location>
</feature>
<sequence length="893" mass="97150">MMADPNNAFLYRPQTNQHPYYPSPQPGSIHYQQYGIAVPNAHQYNAGLPMVEGQVTTPLTSPWAPAQVPPLFPAPPPPVHATHIFPMAPPPTFLPTGFHPNPGTQSQPTPYLSNIPAHTRVQEVLDTDREEGELSDSSPATATRFLEPPMRSTTQTDVAQNPSMHRHFSMDQARNRDLNETAGFKPPHSQESQRNPRPEFGSQSTRGESDRPRDLLHRNSPPSSTLAHPRIKSPDLSAKRERAKRFLSLMHENGYTYEDFVEEGHNPSWLAELYRELNIPIVTDKNPPITKQDTMKKSQSEQGDNAQAQKPTNIPEIHDTRPTLLPFSAIDFSGSGVYRPPPPVITKEDSVPTRSLEKVPIAAGNDRSYQGDGQKKLPSVTGVKDGPNRAEYLAKLMELKSKSNSSAKQASPSTVAAGNVEAPKASKTVTQEPSSTSIRTPEQLVDDAARKAAEKKRAQTELARQKIEALAAARRATTTTPQVPQTVGLTISGATTSPAAPGTPSKTQRPSQAIFPTVTPTFTRIPGLFLASSSENVQPSISLGSDSFKAAIVPPLVSQANSSTTNEVTPQVVENANRKRPLSSDHGESSHAGTSAMFKRRFGQDKRYENLDEEMLIQASDDESTTSVMDIDDAPSKERSEAHSVSAIPKKQKSAQVTPSLTSFFSKPTGAWQPPTASSSTFSTPPAVQTPGSLRDLEVLRQQKEKELVATKQKLAELERASREKKLAEVKNQRKTNSNAGQVESPAAPKAVPSLSAPKTASPSPENSNTKSTINTPTGQAPKGSTAEATGAATTQTSGAPSAQEQDSSSSSRVQAQWLEKKRAKQEEVAKVAALMEELQKELLQIEAENQTETPELELRKNFTYLRYVASTEFTPSSPSYYGRDTIHSAHCE</sequence>
<feature type="region of interest" description="Disordered" evidence="1">
    <location>
        <begin position="712"/>
        <end position="826"/>
    </location>
</feature>
<feature type="compositionally biased region" description="Polar residues" evidence="1">
    <location>
        <begin position="300"/>
        <end position="312"/>
    </location>
</feature>
<name>A0A9P4S252_9PEZI</name>
<feature type="region of interest" description="Disordered" evidence="1">
    <location>
        <begin position="179"/>
        <end position="238"/>
    </location>
</feature>
<dbReference type="Proteomes" id="UP000799429">
    <property type="component" value="Unassembled WGS sequence"/>
</dbReference>
<feature type="region of interest" description="Disordered" evidence="1">
    <location>
        <begin position="576"/>
        <end position="596"/>
    </location>
</feature>
<feature type="compositionally biased region" description="Polar residues" evidence="1">
    <location>
        <begin position="654"/>
        <end position="666"/>
    </location>
</feature>
<dbReference type="AlphaFoldDB" id="A0A9P4S252"/>
<reference evidence="2" key="1">
    <citation type="journal article" date="2020" name="Stud. Mycol.">
        <title>101 Dothideomycetes genomes: a test case for predicting lifestyles and emergence of pathogens.</title>
        <authorList>
            <person name="Haridas S."/>
            <person name="Albert R."/>
            <person name="Binder M."/>
            <person name="Bloem J."/>
            <person name="Labutti K."/>
            <person name="Salamov A."/>
            <person name="Andreopoulos B."/>
            <person name="Baker S."/>
            <person name="Barry K."/>
            <person name="Bills G."/>
            <person name="Bluhm B."/>
            <person name="Cannon C."/>
            <person name="Castanera R."/>
            <person name="Culley D."/>
            <person name="Daum C."/>
            <person name="Ezra D."/>
            <person name="Gonzalez J."/>
            <person name="Henrissat B."/>
            <person name="Kuo A."/>
            <person name="Liang C."/>
            <person name="Lipzen A."/>
            <person name="Lutzoni F."/>
            <person name="Magnuson J."/>
            <person name="Mondo S."/>
            <person name="Nolan M."/>
            <person name="Ohm R."/>
            <person name="Pangilinan J."/>
            <person name="Park H.-J."/>
            <person name="Ramirez L."/>
            <person name="Alfaro M."/>
            <person name="Sun H."/>
            <person name="Tritt A."/>
            <person name="Yoshinaga Y."/>
            <person name="Zwiers L.-H."/>
            <person name="Turgeon B."/>
            <person name="Goodwin S."/>
            <person name="Spatafora J."/>
            <person name="Crous P."/>
            <person name="Grigoriev I."/>
        </authorList>
    </citation>
    <scope>NUCLEOTIDE SEQUENCE</scope>
    <source>
        <strain evidence="2">CBS 101060</strain>
    </source>
</reference>
<evidence type="ECO:0000256" key="1">
    <source>
        <dbReference type="SAM" id="MobiDB-lite"/>
    </source>
</evidence>
<feature type="region of interest" description="Disordered" evidence="1">
    <location>
        <begin position="402"/>
        <end position="459"/>
    </location>
</feature>
<feature type="region of interest" description="Disordered" evidence="1">
    <location>
        <begin position="1"/>
        <end position="21"/>
    </location>
</feature>
<comment type="caution">
    <text evidence="2">The sequence shown here is derived from an EMBL/GenBank/DDBJ whole genome shotgun (WGS) entry which is preliminary data.</text>
</comment>
<gene>
    <name evidence="2" type="ORF">M501DRAFT_487588</name>
</gene>
<feature type="compositionally biased region" description="Basic and acidic residues" evidence="1">
    <location>
        <begin position="207"/>
        <end position="217"/>
    </location>
</feature>
<feature type="compositionally biased region" description="Polar residues" evidence="1">
    <location>
        <begin position="757"/>
        <end position="779"/>
    </location>
</feature>
<feature type="compositionally biased region" description="Basic and acidic residues" evidence="1">
    <location>
        <begin position="447"/>
        <end position="459"/>
    </location>
</feature>
<accession>A0A9P4S252</accession>
<feature type="compositionally biased region" description="Polar residues" evidence="1">
    <location>
        <begin position="151"/>
        <end position="163"/>
    </location>
</feature>
<feature type="compositionally biased region" description="Basic and acidic residues" evidence="1">
    <location>
        <begin position="712"/>
        <end position="732"/>
    </location>
</feature>
<evidence type="ECO:0000313" key="3">
    <source>
        <dbReference type="Proteomes" id="UP000799429"/>
    </source>
</evidence>
<feature type="compositionally biased region" description="Low complexity" evidence="1">
    <location>
        <begin position="674"/>
        <end position="687"/>
    </location>
</feature>
<keyword evidence="3" id="KW-1185">Reference proteome</keyword>
<evidence type="ECO:0000313" key="2">
    <source>
        <dbReference type="EMBL" id="KAF2834962.1"/>
    </source>
</evidence>